<dbReference type="SUPFAM" id="SSF52418">
    <property type="entry name" value="Nucleoside phosphorylase/phosphoribosyltransferase catalytic domain"/>
    <property type="match status" value="1"/>
</dbReference>
<dbReference type="UniPathway" id="UPA00035">
    <property type="reaction ID" value="UER00041"/>
</dbReference>
<evidence type="ECO:0000259" key="13">
    <source>
        <dbReference type="Pfam" id="PF00591"/>
    </source>
</evidence>
<feature type="binding site" evidence="12">
    <location>
        <position position="222"/>
    </location>
    <ligand>
        <name>anthranilate</name>
        <dbReference type="ChEBI" id="CHEBI:16567"/>
        <label>2</label>
    </ligand>
</feature>
<comment type="pathway">
    <text evidence="1 12">Amino-acid biosynthesis; L-tryptophan biosynthesis; L-tryptophan from chorismate: step 2/5.</text>
</comment>
<keyword evidence="3 12" id="KW-0028">Amino-acid biosynthesis</keyword>
<feature type="domain" description="Glycosyl transferase family 3" evidence="13">
    <location>
        <begin position="130"/>
        <end position="380"/>
    </location>
</feature>
<evidence type="ECO:0000256" key="7">
    <source>
        <dbReference type="ARBA" id="ARBA00022822"/>
    </source>
</evidence>
<accession>F2BC11</accession>
<dbReference type="InterPro" id="IPR017459">
    <property type="entry name" value="Glycosyl_Trfase_fam3_N_dom"/>
</dbReference>
<gene>
    <name evidence="12 15" type="primary">trpD</name>
    <name evidence="15" type="ORF">HMPREF9123_1266</name>
</gene>
<comment type="function">
    <text evidence="12">Catalyzes the transfer of the phosphoribosyl group of 5-phosphorylribose-1-pyrophosphate (PRPP) to anthranilate to yield N-(5'-phosphoribosyl)-anthranilate (PRA).</text>
</comment>
<feature type="binding site" evidence="12">
    <location>
        <begin position="146"/>
        <end position="149"/>
    </location>
    <ligand>
        <name>5-phospho-alpha-D-ribose 1-diphosphate</name>
        <dbReference type="ChEBI" id="CHEBI:58017"/>
    </ligand>
</feature>
<comment type="cofactor">
    <cofactor evidence="12">
        <name>Mg(2+)</name>
        <dbReference type="ChEBI" id="CHEBI:18420"/>
    </cofactor>
    <text evidence="12">Binds 2 magnesium ions per monomer.</text>
</comment>
<evidence type="ECO:0000256" key="9">
    <source>
        <dbReference type="ARBA" id="ARBA00023141"/>
    </source>
</evidence>
<evidence type="ECO:0000256" key="12">
    <source>
        <dbReference type="HAMAP-Rule" id="MF_00211"/>
    </source>
</evidence>
<evidence type="ECO:0000256" key="10">
    <source>
        <dbReference type="ARBA" id="ARBA00052328"/>
    </source>
</evidence>
<evidence type="ECO:0000256" key="4">
    <source>
        <dbReference type="ARBA" id="ARBA00022676"/>
    </source>
</evidence>
<feature type="binding site" evidence="12">
    <location>
        <position position="282"/>
    </location>
    <ligand>
        <name>Mg(2+)</name>
        <dbReference type="ChEBI" id="CHEBI:18420"/>
        <label>1</label>
    </ligand>
</feature>
<dbReference type="AlphaFoldDB" id="F2BC11"/>
<feature type="binding site" evidence="12">
    <location>
        <begin position="164"/>
        <end position="172"/>
    </location>
    <ligand>
        <name>5-phospho-alpha-D-ribose 1-diphosphate</name>
        <dbReference type="ChEBI" id="CHEBI:58017"/>
    </ligand>
</feature>
<dbReference type="PANTHER" id="PTHR43285">
    <property type="entry name" value="ANTHRANILATE PHOSPHORIBOSYLTRANSFERASE"/>
    <property type="match status" value="1"/>
</dbReference>
<dbReference type="NCBIfam" id="TIGR01245">
    <property type="entry name" value="trpD"/>
    <property type="match status" value="1"/>
</dbReference>
<dbReference type="InterPro" id="IPR036320">
    <property type="entry name" value="Glycosyl_Trfase_fam3_N_dom_sf"/>
</dbReference>
<dbReference type="GO" id="GO:0004048">
    <property type="term" value="F:anthranilate phosphoribosyltransferase activity"/>
    <property type="evidence" value="ECO:0007669"/>
    <property type="project" value="UniProtKB-UniRule"/>
</dbReference>
<evidence type="ECO:0000256" key="8">
    <source>
        <dbReference type="ARBA" id="ARBA00022842"/>
    </source>
</evidence>
<feature type="binding site" evidence="12">
    <location>
        <position position="144"/>
    </location>
    <ligand>
        <name>5-phospho-alpha-D-ribose 1-diphosphate</name>
        <dbReference type="ChEBI" id="CHEBI:58017"/>
    </ligand>
</feature>
<dbReference type="PANTHER" id="PTHR43285:SF2">
    <property type="entry name" value="ANTHRANILATE PHOSPHORIBOSYLTRANSFERASE"/>
    <property type="match status" value="1"/>
</dbReference>
<comment type="similarity">
    <text evidence="11">In the C-terminal section; belongs to the anthranilate phosphoribosyltransferase family.</text>
</comment>
<reference evidence="15 16" key="1">
    <citation type="submission" date="2011-02" db="EMBL/GenBank/DDBJ databases">
        <authorList>
            <person name="Muzny D."/>
            <person name="Qin X."/>
            <person name="Deng J."/>
            <person name="Jiang H."/>
            <person name="Liu Y."/>
            <person name="Qu J."/>
            <person name="Song X.-Z."/>
            <person name="Zhang L."/>
            <person name="Thornton R."/>
            <person name="Coyle M."/>
            <person name="Francisco L."/>
            <person name="Jackson L."/>
            <person name="Javaid M."/>
            <person name="Korchina V."/>
            <person name="Kovar C."/>
            <person name="Mata R."/>
            <person name="Mathew T."/>
            <person name="Ngo R."/>
            <person name="Nguyen L."/>
            <person name="Nguyen N."/>
            <person name="Okwuonu G."/>
            <person name="Ongeri F."/>
            <person name="Pham C."/>
            <person name="Simmons D."/>
            <person name="Wilczek-Boney K."/>
            <person name="Hale W."/>
            <person name="Jakkamsetti A."/>
            <person name="Pham P."/>
            <person name="Ruth R."/>
            <person name="San Lucas F."/>
            <person name="Warren J."/>
            <person name="Zhang J."/>
            <person name="Zhao Z."/>
            <person name="Zhou C."/>
            <person name="Zhu D."/>
            <person name="Lee S."/>
            <person name="Bess C."/>
            <person name="Blankenburg K."/>
            <person name="Forbes L."/>
            <person name="Fu Q."/>
            <person name="Gubbala S."/>
            <person name="Hirani K."/>
            <person name="Jayaseelan J.C."/>
            <person name="Lara F."/>
            <person name="Munidasa M."/>
            <person name="Palculict T."/>
            <person name="Patil S."/>
            <person name="Pu L.-L."/>
            <person name="Saada N."/>
            <person name="Tang L."/>
            <person name="Weissenberger G."/>
            <person name="Zhu Y."/>
            <person name="Hemphill L."/>
            <person name="Shang Y."/>
            <person name="Youmans B."/>
            <person name="Ayvaz T."/>
            <person name="Ross M."/>
            <person name="Santibanez J."/>
            <person name="Aqrawi P."/>
            <person name="Gross S."/>
            <person name="Joshi V."/>
            <person name="Fowler G."/>
            <person name="Nazareth L."/>
            <person name="Reid J."/>
            <person name="Worley K."/>
            <person name="Petrosino J."/>
            <person name="Highlander S."/>
            <person name="Gibbs R."/>
        </authorList>
    </citation>
    <scope>NUCLEOTIDE SEQUENCE [LARGE SCALE GENOMIC DNA]</scope>
    <source>
        <strain evidence="15 16">ATCC BAA-1200</strain>
    </source>
</reference>
<proteinExistence type="inferred from homology"/>
<dbReference type="InterPro" id="IPR000312">
    <property type="entry name" value="Glycosyl_Trfase_fam3"/>
</dbReference>
<dbReference type="EC" id="2.4.2.18" evidence="12"/>
<keyword evidence="9 12" id="KW-0057">Aromatic amino acid biosynthesis</keyword>
<comment type="caution">
    <text evidence="12">Lacks conserved residue(s) required for the propagation of feature annotation.</text>
</comment>
<evidence type="ECO:0000313" key="16">
    <source>
        <dbReference type="Proteomes" id="UP000004105"/>
    </source>
</evidence>
<dbReference type="SUPFAM" id="SSF47648">
    <property type="entry name" value="Nucleoside phosphorylase/phosphoribosyltransferase N-terminal domain"/>
    <property type="match status" value="1"/>
</dbReference>
<dbReference type="Pfam" id="PF02885">
    <property type="entry name" value="Glycos_trans_3N"/>
    <property type="match status" value="1"/>
</dbReference>
<keyword evidence="16" id="KW-1185">Reference proteome</keyword>
<feature type="binding site" evidence="12">
    <location>
        <position position="282"/>
    </location>
    <ligand>
        <name>Mg(2+)</name>
        <dbReference type="ChEBI" id="CHEBI:18420"/>
        <label>2</label>
    </ligand>
</feature>
<dbReference type="FunFam" id="1.20.970.10:FF:000006">
    <property type="entry name" value="Anthranilate phosphoribosyltransferase"/>
    <property type="match status" value="1"/>
</dbReference>
<keyword evidence="6 12" id="KW-0479">Metal-binding</keyword>
<dbReference type="GO" id="GO:0005829">
    <property type="term" value="C:cytosol"/>
    <property type="evidence" value="ECO:0007669"/>
    <property type="project" value="TreeGrafter"/>
</dbReference>
<dbReference type="EMBL" id="AFAY01000025">
    <property type="protein sequence ID" value="EGF11071.1"/>
    <property type="molecule type" value="Genomic_DNA"/>
</dbReference>
<keyword evidence="4 12" id="KW-0328">Glycosyltransferase</keyword>
<dbReference type="Gene3D" id="1.20.970.10">
    <property type="entry name" value="Transferase, Pyrimidine Nucleoside Phosphorylase, Chain C"/>
    <property type="match status" value="1"/>
</dbReference>
<dbReference type="Gene3D" id="3.40.1030.10">
    <property type="entry name" value="Nucleoside phosphorylase/phosphoribosyltransferase catalytic domain"/>
    <property type="match status" value="1"/>
</dbReference>
<evidence type="ECO:0000256" key="1">
    <source>
        <dbReference type="ARBA" id="ARBA00004907"/>
    </source>
</evidence>
<sequence>MAQPRTRFCYIKLLIYRGRLKNRFPPPLRYNPARFTAAPAQTGASAKRPKETAMITPQQAIERLISNNELFYDEMTDLMRQIMSGQVAPEQIAAIMTGLRIKVETVSEITAAAAVMREFAAKVPVKNAEGLVDVVGTGGDGAKTFNISTAAMFVAAAAGAKVAKHGGRSVSSSSGAADVLEQMGANLALTPGQIAQSIEETGTGFMFAQNHHSAMRHVAPVRRALGFRSIFNILGPLTNPAGAPNQVLGVFHPDLCGILSRVLQQLGSRHVLVVCGADGLDEITLTGSTRVAELKDGAIREYELNPADFGIETRRSLDDIKVSGSAESLQKIKEVLDGRHGAARDIVLLNAAATLYAGNVVPDMAEGVAAARAAVDSGRARAKLAEFLAFGKRFA</sequence>
<feature type="binding site" evidence="12">
    <location>
        <position position="148"/>
    </location>
    <ligand>
        <name>Mg(2+)</name>
        <dbReference type="ChEBI" id="CHEBI:18420"/>
        <label>1</label>
    </ligand>
</feature>
<dbReference type="InterPro" id="IPR035902">
    <property type="entry name" value="Nuc_phospho_transferase"/>
</dbReference>
<dbReference type="Pfam" id="PF00591">
    <property type="entry name" value="Glycos_transf_3"/>
    <property type="match status" value="1"/>
</dbReference>
<evidence type="ECO:0000259" key="14">
    <source>
        <dbReference type="Pfam" id="PF02885"/>
    </source>
</evidence>
<dbReference type="GO" id="GO:0000287">
    <property type="term" value="F:magnesium ion binding"/>
    <property type="evidence" value="ECO:0007669"/>
    <property type="project" value="UniProtKB-UniRule"/>
</dbReference>
<comment type="caution">
    <text evidence="15">The sequence shown here is derived from an EMBL/GenBank/DDBJ whole genome shotgun (WGS) entry which is preliminary data.</text>
</comment>
<dbReference type="FunFam" id="3.40.1030.10:FF:000002">
    <property type="entry name" value="Anthranilate phosphoribosyltransferase"/>
    <property type="match status" value="1"/>
</dbReference>
<feature type="binding site" evidence="12">
    <location>
        <begin position="139"/>
        <end position="140"/>
    </location>
    <ligand>
        <name>5-phospho-alpha-D-ribose 1-diphosphate</name>
        <dbReference type="ChEBI" id="CHEBI:58017"/>
    </ligand>
</feature>
<feature type="binding site" evidence="12">
    <location>
        <position position="176"/>
    </location>
    <ligand>
        <name>5-phospho-alpha-D-ribose 1-diphosphate</name>
        <dbReference type="ChEBI" id="CHEBI:58017"/>
    </ligand>
</feature>
<evidence type="ECO:0000256" key="11">
    <source>
        <dbReference type="ARBA" id="ARBA00061188"/>
    </source>
</evidence>
<feature type="domain" description="Glycosyl transferase family 3 N-terminal" evidence="14">
    <location>
        <begin position="58"/>
        <end position="120"/>
    </location>
</feature>
<comment type="similarity">
    <text evidence="12">Belongs to the anthranilate phosphoribosyltransferase family.</text>
</comment>
<dbReference type="HAMAP" id="MF_00211">
    <property type="entry name" value="TrpD"/>
    <property type="match status" value="1"/>
</dbReference>
<feature type="binding site" evidence="12">
    <location>
        <position position="281"/>
    </location>
    <ligand>
        <name>Mg(2+)</name>
        <dbReference type="ChEBI" id="CHEBI:18420"/>
        <label>2</label>
    </ligand>
</feature>
<comment type="catalytic activity">
    <reaction evidence="10 12">
        <text>N-(5-phospho-beta-D-ribosyl)anthranilate + diphosphate = 5-phospho-alpha-D-ribose 1-diphosphate + anthranilate</text>
        <dbReference type="Rhea" id="RHEA:11768"/>
        <dbReference type="ChEBI" id="CHEBI:16567"/>
        <dbReference type="ChEBI" id="CHEBI:18277"/>
        <dbReference type="ChEBI" id="CHEBI:33019"/>
        <dbReference type="ChEBI" id="CHEBI:58017"/>
        <dbReference type="EC" id="2.4.2.18"/>
    </reaction>
</comment>
<dbReference type="HOGENOM" id="CLU_034315_3_0_4"/>
<evidence type="ECO:0000256" key="6">
    <source>
        <dbReference type="ARBA" id="ARBA00022723"/>
    </source>
</evidence>
<evidence type="ECO:0000313" key="15">
    <source>
        <dbReference type="EMBL" id="EGF11071.1"/>
    </source>
</evidence>
<feature type="binding site" evidence="12">
    <location>
        <position position="136"/>
    </location>
    <ligand>
        <name>anthranilate</name>
        <dbReference type="ChEBI" id="CHEBI:16567"/>
        <label>1</label>
    </ligand>
</feature>
<feature type="binding site" evidence="12">
    <location>
        <position position="136"/>
    </location>
    <ligand>
        <name>5-phospho-alpha-D-ribose 1-diphosphate</name>
        <dbReference type="ChEBI" id="CHEBI:58017"/>
    </ligand>
</feature>
<keyword evidence="7 12" id="KW-0822">Tryptophan biosynthesis</keyword>
<evidence type="ECO:0000256" key="5">
    <source>
        <dbReference type="ARBA" id="ARBA00022679"/>
    </source>
</evidence>
<evidence type="ECO:0000256" key="3">
    <source>
        <dbReference type="ARBA" id="ARBA00022605"/>
    </source>
</evidence>
<dbReference type="Proteomes" id="UP000004105">
    <property type="component" value="Unassembled WGS sequence"/>
</dbReference>
<name>F2BC11_9NEIS</name>
<evidence type="ECO:0000256" key="2">
    <source>
        <dbReference type="ARBA" id="ARBA00011738"/>
    </source>
</evidence>
<comment type="subunit">
    <text evidence="2 12">Homodimer.</text>
</comment>
<dbReference type="STRING" id="267212.GCA_001063965_02080"/>
<organism evidence="15 16">
    <name type="scientific">Neisseria bacilliformis ATCC BAA-1200</name>
    <dbReference type="NCBI Taxonomy" id="888742"/>
    <lineage>
        <taxon>Bacteria</taxon>
        <taxon>Pseudomonadati</taxon>
        <taxon>Pseudomonadota</taxon>
        <taxon>Betaproteobacteria</taxon>
        <taxon>Neisseriales</taxon>
        <taxon>Neisseriaceae</taxon>
        <taxon>Neisseria</taxon>
    </lineage>
</organism>
<keyword evidence="5 12" id="KW-0808">Transferase</keyword>
<keyword evidence="8 12" id="KW-0460">Magnesium</keyword>
<protein>
    <recommendedName>
        <fullName evidence="12">Anthranilate phosphoribosyltransferase</fullName>
        <ecNumber evidence="12">2.4.2.18</ecNumber>
    </recommendedName>
</protein>
<dbReference type="GO" id="GO:0000162">
    <property type="term" value="P:L-tryptophan biosynthetic process"/>
    <property type="evidence" value="ECO:0007669"/>
    <property type="project" value="UniProtKB-UniRule"/>
</dbReference>
<dbReference type="InterPro" id="IPR005940">
    <property type="entry name" value="Anthranilate_Pribosyl_Tfrase"/>
</dbReference>